<dbReference type="EC" id="2.6.1.1" evidence="8"/>
<organism evidence="8 9">
    <name type="scientific">Tetragenococcus muriaticus 3MR10-3</name>
    <dbReference type="NCBI Taxonomy" id="1302648"/>
    <lineage>
        <taxon>Bacteria</taxon>
        <taxon>Bacillati</taxon>
        <taxon>Bacillota</taxon>
        <taxon>Bacilli</taxon>
        <taxon>Lactobacillales</taxon>
        <taxon>Enterococcaceae</taxon>
        <taxon>Tetragenococcus</taxon>
    </lineage>
</organism>
<dbReference type="InterPro" id="IPR015424">
    <property type="entry name" value="PyrdxlP-dep_Trfase"/>
</dbReference>
<name>A0A091BYN6_9ENTE</name>
<dbReference type="EMBL" id="JPVT01000210">
    <property type="protein sequence ID" value="KFN89600.1"/>
    <property type="molecule type" value="Genomic_DNA"/>
</dbReference>
<dbReference type="GO" id="GO:0003700">
    <property type="term" value="F:DNA-binding transcription factor activity"/>
    <property type="evidence" value="ECO:0007669"/>
    <property type="project" value="InterPro"/>
</dbReference>
<dbReference type="SMART" id="SM00345">
    <property type="entry name" value="HTH_GNTR"/>
    <property type="match status" value="1"/>
</dbReference>
<dbReference type="Proteomes" id="UP000029381">
    <property type="component" value="Unassembled WGS sequence"/>
</dbReference>
<evidence type="ECO:0000256" key="4">
    <source>
        <dbReference type="ARBA" id="ARBA00023015"/>
    </source>
</evidence>
<dbReference type="GO" id="GO:0004069">
    <property type="term" value="F:L-aspartate:2-oxoglutarate aminotransferase activity"/>
    <property type="evidence" value="ECO:0007669"/>
    <property type="project" value="UniProtKB-EC"/>
</dbReference>
<comment type="similarity">
    <text evidence="1">In the C-terminal section; belongs to the class-I pyridoxal-phosphate-dependent aminotransferase family.</text>
</comment>
<dbReference type="InterPro" id="IPR000524">
    <property type="entry name" value="Tscrpt_reg_HTH_GntR"/>
</dbReference>
<reference evidence="8 9" key="1">
    <citation type="submission" date="2014-08" db="EMBL/GenBank/DDBJ databases">
        <title>Genome sequence of Tetragenococcus muriaticus.</title>
        <authorList>
            <person name="Chuea-nongthon C."/>
            <person name="Rodtong S."/>
            <person name="Yongsawatdigul J."/>
            <person name="Steele J.L."/>
            <person name="Liu X.-y."/>
            <person name="Speers J."/>
            <person name="Glasner J.D."/>
            <person name="Neeno-Eckwall E.C."/>
        </authorList>
    </citation>
    <scope>NUCLEOTIDE SEQUENCE [LARGE SCALE GENOMIC DNA]</scope>
    <source>
        <strain evidence="8 9">3MR10-3</strain>
    </source>
</reference>
<dbReference type="PANTHER" id="PTHR46577">
    <property type="entry name" value="HTH-TYPE TRANSCRIPTIONAL REGULATORY PROTEIN GABR"/>
    <property type="match status" value="1"/>
</dbReference>
<dbReference type="InterPro" id="IPR036390">
    <property type="entry name" value="WH_DNA-bd_sf"/>
</dbReference>
<dbReference type="InterPro" id="IPR004839">
    <property type="entry name" value="Aminotransferase_I/II_large"/>
</dbReference>
<dbReference type="PROSITE" id="PS50949">
    <property type="entry name" value="HTH_GNTR"/>
    <property type="match status" value="1"/>
</dbReference>
<evidence type="ECO:0000313" key="9">
    <source>
        <dbReference type="Proteomes" id="UP000029381"/>
    </source>
</evidence>
<evidence type="ECO:0000313" key="8">
    <source>
        <dbReference type="EMBL" id="KFN89600.1"/>
    </source>
</evidence>
<dbReference type="GO" id="GO:0003677">
    <property type="term" value="F:DNA binding"/>
    <property type="evidence" value="ECO:0007669"/>
    <property type="project" value="UniProtKB-KW"/>
</dbReference>
<keyword evidence="8" id="KW-0808">Transferase</keyword>
<dbReference type="Pfam" id="PF00392">
    <property type="entry name" value="GntR"/>
    <property type="match status" value="1"/>
</dbReference>
<keyword evidence="9" id="KW-1185">Reference proteome</keyword>
<evidence type="ECO:0000256" key="6">
    <source>
        <dbReference type="ARBA" id="ARBA00023163"/>
    </source>
</evidence>
<comment type="caution">
    <text evidence="8">The sequence shown here is derived from an EMBL/GenBank/DDBJ whole genome shotgun (WGS) entry which is preliminary data.</text>
</comment>
<proteinExistence type="inferred from homology"/>
<dbReference type="Gene3D" id="1.10.10.10">
    <property type="entry name" value="Winged helix-like DNA-binding domain superfamily/Winged helix DNA-binding domain"/>
    <property type="match status" value="1"/>
</dbReference>
<keyword evidence="6" id="KW-0804">Transcription</keyword>
<evidence type="ECO:0000256" key="3">
    <source>
        <dbReference type="ARBA" id="ARBA00022898"/>
    </source>
</evidence>
<keyword evidence="4" id="KW-0805">Transcription regulation</keyword>
<sequence length="317" mass="35775">MPGQRLPAERKLAEALQINRSTVVHALEELMSLGWIERRQGSGTHVAQGQWGNRQPAIYQWRTLFSSPLLKEDPYITQLKNQNDAKNGLDLYTGDLSSDLIPDFEFPAMTWDKIMHEEKQLTPTGYKPLKKLIFQHFFQDIPQKGQDILITAGSTQGIFWLIQVLLKPGDTIATEDPSFLFSLPLFAARGIHLKGIKQDQAGIDCQALEELIQKKKIKLLYLNPNYQNPTGKTMSLKRRKEIIRVCQKHHLPIIEDDVFSELGFGQSLPSLKSLAPDQVIYLGSLSKIFSSSIKVGWLVAPNPLIKSLVSAKKTYGK</sequence>
<feature type="domain" description="HTH gntR-type" evidence="7">
    <location>
        <begin position="1"/>
        <end position="49"/>
    </location>
</feature>
<dbReference type="AlphaFoldDB" id="A0A091BYN6"/>
<evidence type="ECO:0000256" key="2">
    <source>
        <dbReference type="ARBA" id="ARBA00022576"/>
    </source>
</evidence>
<evidence type="ECO:0000256" key="1">
    <source>
        <dbReference type="ARBA" id="ARBA00005384"/>
    </source>
</evidence>
<dbReference type="GO" id="GO:0030170">
    <property type="term" value="F:pyridoxal phosphate binding"/>
    <property type="evidence" value="ECO:0007669"/>
    <property type="project" value="InterPro"/>
</dbReference>
<protein>
    <submittedName>
        <fullName evidence="8">GntR family transcriptional regulator/aspartate aminotransferase</fullName>
        <ecNumber evidence="8">2.6.1.1</ecNumber>
    </submittedName>
</protein>
<keyword evidence="2 8" id="KW-0032">Aminotransferase</keyword>
<gene>
    <name evidence="8" type="ORF">TMU3MR103_1952</name>
</gene>
<keyword evidence="5" id="KW-0238">DNA-binding</keyword>
<dbReference type="InterPro" id="IPR036388">
    <property type="entry name" value="WH-like_DNA-bd_sf"/>
</dbReference>
<dbReference type="SUPFAM" id="SSF53383">
    <property type="entry name" value="PLP-dependent transferases"/>
    <property type="match status" value="1"/>
</dbReference>
<dbReference type="InterPro" id="IPR015421">
    <property type="entry name" value="PyrdxlP-dep_Trfase_major"/>
</dbReference>
<dbReference type="Gene3D" id="3.40.640.10">
    <property type="entry name" value="Type I PLP-dependent aspartate aminotransferase-like (Major domain)"/>
    <property type="match status" value="1"/>
</dbReference>
<dbReference type="InterPro" id="IPR051446">
    <property type="entry name" value="HTH_trans_reg/aminotransferase"/>
</dbReference>
<dbReference type="CDD" id="cd00609">
    <property type="entry name" value="AAT_like"/>
    <property type="match status" value="1"/>
</dbReference>
<dbReference type="CDD" id="cd07377">
    <property type="entry name" value="WHTH_GntR"/>
    <property type="match status" value="1"/>
</dbReference>
<evidence type="ECO:0000256" key="5">
    <source>
        <dbReference type="ARBA" id="ARBA00023125"/>
    </source>
</evidence>
<dbReference type="PRINTS" id="PR00035">
    <property type="entry name" value="HTHGNTR"/>
</dbReference>
<dbReference type="PATRIC" id="fig|1302648.3.peg.1912"/>
<evidence type="ECO:0000259" key="7">
    <source>
        <dbReference type="PROSITE" id="PS50949"/>
    </source>
</evidence>
<accession>A0A091BYN6</accession>
<dbReference type="SUPFAM" id="SSF46785">
    <property type="entry name" value="Winged helix' DNA-binding domain"/>
    <property type="match status" value="1"/>
</dbReference>
<dbReference type="Pfam" id="PF00155">
    <property type="entry name" value="Aminotran_1_2"/>
    <property type="match status" value="1"/>
</dbReference>
<dbReference type="PANTHER" id="PTHR46577:SF2">
    <property type="entry name" value="TRANSCRIPTIONAL REGULATORY PROTEIN"/>
    <property type="match status" value="1"/>
</dbReference>
<keyword evidence="3" id="KW-0663">Pyridoxal phosphate</keyword>